<reference evidence="2 3" key="1">
    <citation type="journal article" date="2016" name="Nat. Commun.">
        <title>Thousands of microbial genomes shed light on interconnected biogeochemical processes in an aquifer system.</title>
        <authorList>
            <person name="Anantharaman K."/>
            <person name="Brown C.T."/>
            <person name="Hug L.A."/>
            <person name="Sharon I."/>
            <person name="Castelle C.J."/>
            <person name="Probst A.J."/>
            <person name="Thomas B.C."/>
            <person name="Singh A."/>
            <person name="Wilkins M.J."/>
            <person name="Karaoz U."/>
            <person name="Brodie E.L."/>
            <person name="Williams K.H."/>
            <person name="Hubbard S.S."/>
            <person name="Banfield J.F."/>
        </authorList>
    </citation>
    <scope>NUCLEOTIDE SEQUENCE [LARGE SCALE GENOMIC DNA]</scope>
</reference>
<dbReference type="STRING" id="1797714.A3D04_02090"/>
<dbReference type="EMBL" id="MFBD01000002">
    <property type="protein sequence ID" value="OGD89472.1"/>
    <property type="molecule type" value="Genomic_DNA"/>
</dbReference>
<keyword evidence="1" id="KW-1133">Transmembrane helix</keyword>
<keyword evidence="1" id="KW-0812">Transmembrane</keyword>
<comment type="caution">
    <text evidence="2">The sequence shown here is derived from an EMBL/GenBank/DDBJ whole genome shotgun (WGS) entry which is preliminary data.</text>
</comment>
<evidence type="ECO:0000256" key="1">
    <source>
        <dbReference type="SAM" id="Phobius"/>
    </source>
</evidence>
<sequence>MKYLKVIVFSMAILAIGATIYYLTINKTTGNLKETIPMASQNMLQTQINSEDSIIVKVTPINLSESAETLDFEIVLDTHSGNLDQDLVANSVLIDDKGNQFSPIFWEGDPPQGHHRQGILKFEPMSQRLKLIELKLNQIGNVSERSFKWDFEVNKK</sequence>
<evidence type="ECO:0000313" key="3">
    <source>
        <dbReference type="Proteomes" id="UP000177369"/>
    </source>
</evidence>
<evidence type="ECO:0008006" key="4">
    <source>
        <dbReference type="Google" id="ProtNLM"/>
    </source>
</evidence>
<gene>
    <name evidence="2" type="ORF">A3D04_02090</name>
</gene>
<accession>A0A1F5GC75</accession>
<proteinExistence type="predicted"/>
<keyword evidence="1" id="KW-0472">Membrane</keyword>
<name>A0A1F5GC75_9BACT</name>
<dbReference type="AlphaFoldDB" id="A0A1F5GC75"/>
<organism evidence="2 3">
    <name type="scientific">Candidatus Curtissbacteria bacterium RIFCSPHIGHO2_02_FULL_40_16b</name>
    <dbReference type="NCBI Taxonomy" id="1797714"/>
    <lineage>
        <taxon>Bacteria</taxon>
        <taxon>Candidatus Curtissiibacteriota</taxon>
    </lineage>
</organism>
<evidence type="ECO:0000313" key="2">
    <source>
        <dbReference type="EMBL" id="OGD89472.1"/>
    </source>
</evidence>
<protein>
    <recommendedName>
        <fullName evidence="4">DUF4352 domain-containing protein</fullName>
    </recommendedName>
</protein>
<dbReference type="Proteomes" id="UP000177369">
    <property type="component" value="Unassembled WGS sequence"/>
</dbReference>
<feature type="transmembrane region" description="Helical" evidence="1">
    <location>
        <begin position="6"/>
        <end position="24"/>
    </location>
</feature>